<dbReference type="AlphaFoldDB" id="A0A0G4HXD2"/>
<protein>
    <submittedName>
        <fullName evidence="2">Uncharacterized protein</fullName>
    </submittedName>
</protein>
<evidence type="ECO:0000256" key="1">
    <source>
        <dbReference type="SAM" id="MobiDB-lite"/>
    </source>
</evidence>
<feature type="compositionally biased region" description="Polar residues" evidence="1">
    <location>
        <begin position="425"/>
        <end position="438"/>
    </location>
</feature>
<feature type="compositionally biased region" description="Basic and acidic residues" evidence="1">
    <location>
        <begin position="359"/>
        <end position="387"/>
    </location>
</feature>
<dbReference type="InterPro" id="IPR040183">
    <property type="entry name" value="THUMPD1-like"/>
</dbReference>
<feature type="region of interest" description="Disordered" evidence="1">
    <location>
        <begin position="265"/>
        <end position="289"/>
    </location>
</feature>
<feature type="compositionally biased region" description="Low complexity" evidence="1">
    <location>
        <begin position="82"/>
        <end position="113"/>
    </location>
</feature>
<name>A0A0G4HXD2_9ALVE</name>
<feature type="region of interest" description="Disordered" evidence="1">
    <location>
        <begin position="217"/>
        <end position="247"/>
    </location>
</feature>
<dbReference type="EMBL" id="CDMZ01004258">
    <property type="protein sequence ID" value="CEM49182.1"/>
    <property type="molecule type" value="Genomic_DNA"/>
</dbReference>
<gene>
    <name evidence="2" type="ORF">Cvel_9267</name>
</gene>
<proteinExistence type="predicted"/>
<dbReference type="GO" id="GO:0003723">
    <property type="term" value="F:RNA binding"/>
    <property type="evidence" value="ECO:0007669"/>
    <property type="project" value="InterPro"/>
</dbReference>
<feature type="region of interest" description="Disordered" evidence="1">
    <location>
        <begin position="80"/>
        <end position="113"/>
    </location>
</feature>
<feature type="compositionally biased region" description="Basic and acidic residues" evidence="1">
    <location>
        <begin position="276"/>
        <end position="288"/>
    </location>
</feature>
<dbReference type="VEuPathDB" id="CryptoDB:Cvel_9267"/>
<evidence type="ECO:0000313" key="2">
    <source>
        <dbReference type="EMBL" id="CEM49182.1"/>
    </source>
</evidence>
<accession>A0A0G4HXD2</accession>
<dbReference type="PANTHER" id="PTHR13452">
    <property type="entry name" value="THUMP DOMAIN CONTAINING PROTEIN 1-RELATED"/>
    <property type="match status" value="1"/>
</dbReference>
<organism evidence="2">
    <name type="scientific">Chromera velia CCMP2878</name>
    <dbReference type="NCBI Taxonomy" id="1169474"/>
    <lineage>
        <taxon>Eukaryota</taxon>
        <taxon>Sar</taxon>
        <taxon>Alveolata</taxon>
        <taxon>Colpodellida</taxon>
        <taxon>Chromeraceae</taxon>
        <taxon>Chromera</taxon>
    </lineage>
</organism>
<dbReference type="PANTHER" id="PTHR13452:SF13">
    <property type="entry name" value="OS02G0672400 PROTEIN"/>
    <property type="match status" value="1"/>
</dbReference>
<feature type="region of interest" description="Disordered" evidence="1">
    <location>
        <begin position="359"/>
        <end position="438"/>
    </location>
</feature>
<reference evidence="2" key="1">
    <citation type="submission" date="2014-11" db="EMBL/GenBank/DDBJ databases">
        <authorList>
            <person name="Otto D Thomas"/>
            <person name="Naeem Raeece"/>
        </authorList>
    </citation>
    <scope>NUCLEOTIDE SEQUENCE</scope>
</reference>
<dbReference type="GO" id="GO:0006400">
    <property type="term" value="P:tRNA modification"/>
    <property type="evidence" value="ECO:0007669"/>
    <property type="project" value="InterPro"/>
</dbReference>
<sequence>MASKTLSVDQRINAATQYKINRLEHNTSFSEFRGFIVSVKMHRAISATKEITEALTEAAEALYPEECRQMVASLVGGGLGSSSGTAEEGQQGKEGTTGADESGASCSSSSSSSSDLLRASLFSAVRTAMGQLLVCIRCTQPWLDPVALLAFLLRDKEETGETVEGGGEGKLCGGLRRFRYAQRVAPVESCCEPKRGILRTSARSLLERRGFVLSGSIDGSSAEGSEGDGERAESQTGKKPVGETGGKTDPLFSFAVCYNGHGVDGGKGERKKGQKGKGESGDGRKPVEGDADVIVGRDLTIPFLASLVELSVHPVSLTEPGKVILSQTIKDSSENSWIGLSILDRTLVVPLPKMQVRRLPEDDGKQHGQQDKPKQKSAGKGHDRPDGGDGEGIVRATSAEERASEKVQLGSQPASGSRGDDAMISNVSTRPSKMQRTS</sequence>